<evidence type="ECO:0000313" key="4">
    <source>
        <dbReference type="Proteomes" id="UP001597182"/>
    </source>
</evidence>
<evidence type="ECO:0000256" key="1">
    <source>
        <dbReference type="SAM" id="MobiDB-lite"/>
    </source>
</evidence>
<feature type="region of interest" description="Disordered" evidence="1">
    <location>
        <begin position="50"/>
        <end position="85"/>
    </location>
</feature>
<reference evidence="4" key="1">
    <citation type="journal article" date="2019" name="Int. J. Syst. Evol. Microbiol.">
        <title>The Global Catalogue of Microorganisms (GCM) 10K type strain sequencing project: providing services to taxonomists for standard genome sequencing and annotation.</title>
        <authorList>
            <consortium name="The Broad Institute Genomics Platform"/>
            <consortium name="The Broad Institute Genome Sequencing Center for Infectious Disease"/>
            <person name="Wu L."/>
            <person name="Ma J."/>
        </authorList>
    </citation>
    <scope>NUCLEOTIDE SEQUENCE [LARGE SCALE GENOMIC DNA]</scope>
    <source>
        <strain evidence="4">CCUG 49018</strain>
    </source>
</reference>
<sequence>MTTHPTAAGPVDTDHGSRAAGPRPVRRLLAATATAALAVAVLAGCAGGAAGPDAAGGTPSSTTPTPSATPPSSGTAAGPTAPAGGLLWPVTDAAAAKALQAQVDNGAQPWLLDPAEVATSYATTVLGWRAPTAGAPDSGSVVVTDPDAGSTTVTMVQPATTGAAGIWVVTAARRN</sequence>
<feature type="transmembrane region" description="Helical" evidence="2">
    <location>
        <begin position="28"/>
        <end position="50"/>
    </location>
</feature>
<organism evidence="3 4">
    <name type="scientific">Pseudonocardia benzenivorans</name>
    <dbReference type="NCBI Taxonomy" id="228005"/>
    <lineage>
        <taxon>Bacteria</taxon>
        <taxon>Bacillati</taxon>
        <taxon>Actinomycetota</taxon>
        <taxon>Actinomycetes</taxon>
        <taxon>Pseudonocardiales</taxon>
        <taxon>Pseudonocardiaceae</taxon>
        <taxon>Pseudonocardia</taxon>
    </lineage>
</organism>
<feature type="region of interest" description="Disordered" evidence="1">
    <location>
        <begin position="1"/>
        <end position="21"/>
    </location>
</feature>
<keyword evidence="2" id="KW-0472">Membrane</keyword>
<dbReference type="RefSeq" id="WP_013674841.1">
    <property type="nucleotide sequence ID" value="NZ_BAABKS010000057.1"/>
</dbReference>
<comment type="caution">
    <text evidence="3">The sequence shown here is derived from an EMBL/GenBank/DDBJ whole genome shotgun (WGS) entry which is preliminary data.</text>
</comment>
<dbReference type="EMBL" id="JBHTMB010000315">
    <property type="protein sequence ID" value="MFD1237926.1"/>
    <property type="molecule type" value="Genomic_DNA"/>
</dbReference>
<keyword evidence="2" id="KW-0812">Transmembrane</keyword>
<keyword evidence="2" id="KW-1133">Transmembrane helix</keyword>
<evidence type="ECO:0000313" key="3">
    <source>
        <dbReference type="EMBL" id="MFD1237926.1"/>
    </source>
</evidence>
<protein>
    <recommendedName>
        <fullName evidence="5">Acyl transferase</fullName>
    </recommendedName>
</protein>
<gene>
    <name evidence="3" type="ORF">ACFQ34_31970</name>
</gene>
<proteinExistence type="predicted"/>
<dbReference type="Proteomes" id="UP001597182">
    <property type="component" value="Unassembled WGS sequence"/>
</dbReference>
<evidence type="ECO:0008006" key="5">
    <source>
        <dbReference type="Google" id="ProtNLM"/>
    </source>
</evidence>
<evidence type="ECO:0000256" key="2">
    <source>
        <dbReference type="SAM" id="Phobius"/>
    </source>
</evidence>
<name>A0ABW3VUD0_9PSEU</name>
<feature type="compositionally biased region" description="Low complexity" evidence="1">
    <location>
        <begin position="51"/>
        <end position="85"/>
    </location>
</feature>
<accession>A0ABW3VUD0</accession>
<keyword evidence="4" id="KW-1185">Reference proteome</keyword>